<gene>
    <name evidence="7" type="ORF">ACFP85_12300</name>
</gene>
<dbReference type="PANTHER" id="PTHR30096">
    <property type="entry name" value="4,5-DOPA DIOXYGENASE EXTRADIOL-LIKE PROTEIN"/>
    <property type="match status" value="1"/>
</dbReference>
<reference evidence="8" key="1">
    <citation type="journal article" date="2019" name="Int. J. Syst. Evol. Microbiol.">
        <title>The Global Catalogue of Microorganisms (GCM) 10K type strain sequencing project: providing services to taxonomists for standard genome sequencing and annotation.</title>
        <authorList>
            <consortium name="The Broad Institute Genomics Platform"/>
            <consortium name="The Broad Institute Genome Sequencing Center for Infectious Disease"/>
            <person name="Wu L."/>
            <person name="Ma J."/>
        </authorList>
    </citation>
    <scope>NUCLEOTIDE SEQUENCE [LARGE SCALE GENOMIC DNA]</scope>
    <source>
        <strain evidence="8">CGMCC 1.16031</strain>
    </source>
</reference>
<dbReference type="PANTHER" id="PTHR30096:SF0">
    <property type="entry name" value="4,5-DOPA DIOXYGENASE EXTRADIOL-LIKE PROTEIN"/>
    <property type="match status" value="1"/>
</dbReference>
<dbReference type="PIRSF" id="PIRSF006157">
    <property type="entry name" value="Doxgns_DODA"/>
    <property type="match status" value="1"/>
</dbReference>
<comment type="cofactor">
    <cofactor evidence="1">
        <name>Zn(2+)</name>
        <dbReference type="ChEBI" id="CHEBI:29105"/>
    </cofactor>
</comment>
<evidence type="ECO:0000313" key="7">
    <source>
        <dbReference type="EMBL" id="MFC6440927.1"/>
    </source>
</evidence>
<keyword evidence="8" id="KW-1185">Reference proteome</keyword>
<evidence type="ECO:0000256" key="3">
    <source>
        <dbReference type="ARBA" id="ARBA00022723"/>
    </source>
</evidence>
<evidence type="ECO:0000259" key="6">
    <source>
        <dbReference type="Pfam" id="PF02900"/>
    </source>
</evidence>
<keyword evidence="4" id="KW-0862">Zinc</keyword>
<protein>
    <submittedName>
        <fullName evidence="7">DODA-type extradiol aromatic ring-opening family dioxygenase</fullName>
        <ecNumber evidence="7">1.13.-.-</ecNumber>
    </submittedName>
</protein>
<dbReference type="EC" id="1.13.-.-" evidence="7"/>
<name>A0ABW1XP24_9ALTE</name>
<evidence type="ECO:0000313" key="8">
    <source>
        <dbReference type="Proteomes" id="UP001596364"/>
    </source>
</evidence>
<dbReference type="InterPro" id="IPR004183">
    <property type="entry name" value="Xdiol_dOase_suB"/>
</dbReference>
<sequence>MTMQTADILFISHGGGPLPLLGDVGHQALVSCLQQLASQLNRPKAVIVFSAHWESTPVRVTTSANPSLLYDYYGFPPESYAIQYPCQGEPELAAQILSQLKAQGIDADAETERGLDHGVFVPMKIMYPDADIPCVQVSLRQDLSVEFHLALGKALQGMDLSDVLVLGSGFSFHNMRGFFEPGNQTINQANHAFEQWLEAAMAESNEEAMQHWQQAPGGALSHPREEHLIPLFVCAGLAGRPYDQHLSVDVLGKQASQYLWLACGAPN</sequence>
<dbReference type="InterPro" id="IPR014436">
    <property type="entry name" value="Extradiol_dOase_DODA"/>
</dbReference>
<dbReference type="Pfam" id="PF02900">
    <property type="entry name" value="LigB"/>
    <property type="match status" value="1"/>
</dbReference>
<keyword evidence="5 7" id="KW-0560">Oxidoreductase</keyword>
<dbReference type="SUPFAM" id="SSF53213">
    <property type="entry name" value="LigB-like"/>
    <property type="match status" value="1"/>
</dbReference>
<dbReference type="GO" id="GO:0051213">
    <property type="term" value="F:dioxygenase activity"/>
    <property type="evidence" value="ECO:0007669"/>
    <property type="project" value="UniProtKB-KW"/>
</dbReference>
<dbReference type="Gene3D" id="3.40.830.10">
    <property type="entry name" value="LigB-like"/>
    <property type="match status" value="1"/>
</dbReference>
<organism evidence="7 8">
    <name type="scientific">Pseudobowmanella zhangzhouensis</name>
    <dbReference type="NCBI Taxonomy" id="1537679"/>
    <lineage>
        <taxon>Bacteria</taxon>
        <taxon>Pseudomonadati</taxon>
        <taxon>Pseudomonadota</taxon>
        <taxon>Gammaproteobacteria</taxon>
        <taxon>Alteromonadales</taxon>
        <taxon>Alteromonadaceae</taxon>
    </lineage>
</organism>
<dbReference type="RefSeq" id="WP_254426594.1">
    <property type="nucleotide sequence ID" value="NZ_JBHSUS010000001.1"/>
</dbReference>
<keyword evidence="7" id="KW-0223">Dioxygenase</keyword>
<dbReference type="CDD" id="cd07363">
    <property type="entry name" value="45_DOPA_Dioxygenase"/>
    <property type="match status" value="1"/>
</dbReference>
<dbReference type="Proteomes" id="UP001596364">
    <property type="component" value="Unassembled WGS sequence"/>
</dbReference>
<evidence type="ECO:0000256" key="5">
    <source>
        <dbReference type="ARBA" id="ARBA00023002"/>
    </source>
</evidence>
<evidence type="ECO:0000256" key="2">
    <source>
        <dbReference type="ARBA" id="ARBA00007581"/>
    </source>
</evidence>
<evidence type="ECO:0000256" key="1">
    <source>
        <dbReference type="ARBA" id="ARBA00001947"/>
    </source>
</evidence>
<feature type="domain" description="Extradiol ring-cleavage dioxygenase class III enzyme subunit B" evidence="6">
    <location>
        <begin position="34"/>
        <end position="240"/>
    </location>
</feature>
<evidence type="ECO:0000256" key="4">
    <source>
        <dbReference type="ARBA" id="ARBA00022833"/>
    </source>
</evidence>
<keyword evidence="3" id="KW-0479">Metal-binding</keyword>
<comment type="caution">
    <text evidence="7">The sequence shown here is derived from an EMBL/GenBank/DDBJ whole genome shotgun (WGS) entry which is preliminary data.</text>
</comment>
<comment type="similarity">
    <text evidence="2">Belongs to the DODA-type extradiol aromatic ring-opening dioxygenase family.</text>
</comment>
<accession>A0ABW1XP24</accession>
<proteinExistence type="inferred from homology"/>
<dbReference type="EMBL" id="JBHSUS010000001">
    <property type="protein sequence ID" value="MFC6440927.1"/>
    <property type="molecule type" value="Genomic_DNA"/>
</dbReference>